<keyword evidence="1" id="KW-0812">Transmembrane</keyword>
<reference evidence="4" key="1">
    <citation type="submission" date="2015-09" db="EMBL/GenBank/DDBJ databases">
        <authorList>
            <person name="Rodrigo-Torres Lidia"/>
            <person name="Arahal R.David."/>
        </authorList>
    </citation>
    <scope>NUCLEOTIDE SEQUENCE [LARGE SCALE GENOMIC DNA]</scope>
    <source>
        <strain evidence="4">CECT 5114</strain>
    </source>
</reference>
<evidence type="ECO:0000313" key="3">
    <source>
        <dbReference type="EMBL" id="CUK26044.1"/>
    </source>
</evidence>
<dbReference type="Pfam" id="PF04397">
    <property type="entry name" value="LytTR"/>
    <property type="match status" value="1"/>
</dbReference>
<gene>
    <name evidence="3" type="ORF">TA5114_01850</name>
</gene>
<keyword evidence="4" id="KW-1185">Reference proteome</keyword>
<feature type="transmembrane region" description="Helical" evidence="1">
    <location>
        <begin position="138"/>
        <end position="162"/>
    </location>
</feature>
<evidence type="ECO:0000313" key="4">
    <source>
        <dbReference type="Proteomes" id="UP000051184"/>
    </source>
</evidence>
<feature type="domain" description="HTH LytTR-type" evidence="2">
    <location>
        <begin position="217"/>
        <end position="304"/>
    </location>
</feature>
<dbReference type="EMBL" id="CYUE01000020">
    <property type="protein sequence ID" value="CUK26044.1"/>
    <property type="molecule type" value="Genomic_DNA"/>
</dbReference>
<dbReference type="SMART" id="SM00850">
    <property type="entry name" value="LytTR"/>
    <property type="match status" value="1"/>
</dbReference>
<feature type="transmembrane region" description="Helical" evidence="1">
    <location>
        <begin position="33"/>
        <end position="54"/>
    </location>
</feature>
<name>A0A0P1IR99_9RHOB</name>
<keyword evidence="1" id="KW-0472">Membrane</keyword>
<dbReference type="Proteomes" id="UP000051184">
    <property type="component" value="Unassembled WGS sequence"/>
</dbReference>
<dbReference type="Gene3D" id="2.40.50.1020">
    <property type="entry name" value="LytTr DNA-binding domain"/>
    <property type="match status" value="1"/>
</dbReference>
<feature type="transmembrane region" description="Helical" evidence="1">
    <location>
        <begin position="101"/>
        <end position="126"/>
    </location>
</feature>
<dbReference type="GO" id="GO:0003677">
    <property type="term" value="F:DNA binding"/>
    <property type="evidence" value="ECO:0007669"/>
    <property type="project" value="InterPro"/>
</dbReference>
<accession>A0A0P1IR99</accession>
<dbReference type="AlphaFoldDB" id="A0A0P1IR99"/>
<sequence length="309" mass="34600">MPSTISDFLSLYLQKSATLPPNKRTVERNLRLYAIKTAYSPLFVLIVSLASLRLPLLQPSGFEHLSFAFLFFLPFALSFVQAACLIWLAPWNVVRMAPYGVPLLIAAFVAVVPTVVPEAIIMLLWVPEGFFEEHSYAMKFLGLIVSETTVACSALLILLFVLESDFQAILDEGDLNVRVLRWPEKSAPVEVPIETAKPDLENEQIQGLLLAPVRGPVLQIVAENKYIRVTTQNGEQLLSMSLTAAEEKLDPARGMRIHRSVWLAWDAMGRIIYENGNPRIFATTGTVHPISRKNVKMIRERQEGRDAAE</sequence>
<feature type="transmembrane region" description="Helical" evidence="1">
    <location>
        <begin position="66"/>
        <end position="89"/>
    </location>
</feature>
<evidence type="ECO:0000259" key="2">
    <source>
        <dbReference type="PROSITE" id="PS50930"/>
    </source>
</evidence>
<proteinExistence type="predicted"/>
<organism evidence="3 4">
    <name type="scientific">Cognatishimia activa</name>
    <dbReference type="NCBI Taxonomy" id="1715691"/>
    <lineage>
        <taxon>Bacteria</taxon>
        <taxon>Pseudomonadati</taxon>
        <taxon>Pseudomonadota</taxon>
        <taxon>Alphaproteobacteria</taxon>
        <taxon>Rhodobacterales</taxon>
        <taxon>Paracoccaceae</taxon>
        <taxon>Cognatishimia</taxon>
    </lineage>
</organism>
<protein>
    <submittedName>
        <fullName evidence="3">Response regulator of the LytR/AlgR family protein</fullName>
    </submittedName>
</protein>
<keyword evidence="1" id="KW-1133">Transmembrane helix</keyword>
<evidence type="ECO:0000256" key="1">
    <source>
        <dbReference type="SAM" id="Phobius"/>
    </source>
</evidence>
<dbReference type="InterPro" id="IPR007492">
    <property type="entry name" value="LytTR_DNA-bd_dom"/>
</dbReference>
<dbReference type="STRING" id="1715691.TA5113_02176"/>
<dbReference type="PROSITE" id="PS50930">
    <property type="entry name" value="HTH_LYTTR"/>
    <property type="match status" value="1"/>
</dbReference>